<comment type="caution">
    <text evidence="1">The sequence shown here is derived from an EMBL/GenBank/DDBJ whole genome shotgun (WGS) entry which is preliminary data.</text>
</comment>
<dbReference type="Proteomes" id="UP000559027">
    <property type="component" value="Unassembled WGS sequence"/>
</dbReference>
<keyword evidence="2" id="KW-1185">Reference proteome</keyword>
<organism evidence="1 2">
    <name type="scientific">Leucocoprinus leucothites</name>
    <dbReference type="NCBI Taxonomy" id="201217"/>
    <lineage>
        <taxon>Eukaryota</taxon>
        <taxon>Fungi</taxon>
        <taxon>Dikarya</taxon>
        <taxon>Basidiomycota</taxon>
        <taxon>Agaricomycotina</taxon>
        <taxon>Agaricomycetes</taxon>
        <taxon>Agaricomycetidae</taxon>
        <taxon>Agaricales</taxon>
        <taxon>Agaricineae</taxon>
        <taxon>Agaricaceae</taxon>
        <taxon>Leucocoprinus</taxon>
    </lineage>
</organism>
<proteinExistence type="predicted"/>
<protein>
    <submittedName>
        <fullName evidence="1">Uncharacterized protein</fullName>
    </submittedName>
</protein>
<evidence type="ECO:0000313" key="1">
    <source>
        <dbReference type="EMBL" id="KAF5354791.1"/>
    </source>
</evidence>
<accession>A0A8H5FZC5</accession>
<sequence>MPSIPKASSEFGTAPKDFQPLRWLPVDVAATLLYAFIQDAKTNPDVRMTYYSLENAQPMNWSRITSAPGRVDLTYTQGWDDSNDRAAEFYLNTKRLPVLDTTNARKAAGELTSFELTDETLDLYIVYACGDS</sequence>
<name>A0A8H5FZC5_9AGAR</name>
<dbReference type="OrthoDB" id="429813at2759"/>
<gene>
    <name evidence="1" type="ORF">D9756_005767</name>
</gene>
<reference evidence="1 2" key="1">
    <citation type="journal article" date="2020" name="ISME J.">
        <title>Uncovering the hidden diversity of litter-decomposition mechanisms in mushroom-forming fungi.</title>
        <authorList>
            <person name="Floudas D."/>
            <person name="Bentzer J."/>
            <person name="Ahren D."/>
            <person name="Johansson T."/>
            <person name="Persson P."/>
            <person name="Tunlid A."/>
        </authorList>
    </citation>
    <scope>NUCLEOTIDE SEQUENCE [LARGE SCALE GENOMIC DNA]</scope>
    <source>
        <strain evidence="1 2">CBS 146.42</strain>
    </source>
</reference>
<evidence type="ECO:0000313" key="2">
    <source>
        <dbReference type="Proteomes" id="UP000559027"/>
    </source>
</evidence>
<dbReference type="EMBL" id="JAACJO010000008">
    <property type="protein sequence ID" value="KAF5354791.1"/>
    <property type="molecule type" value="Genomic_DNA"/>
</dbReference>
<dbReference type="AlphaFoldDB" id="A0A8H5FZC5"/>